<gene>
    <name evidence="2" type="ORF">C4N26_07680</name>
</gene>
<accession>A0A329TYF4</accession>
<evidence type="ECO:0008006" key="4">
    <source>
        <dbReference type="Google" id="ProtNLM"/>
    </source>
</evidence>
<dbReference type="Proteomes" id="UP000251144">
    <property type="component" value="Unassembled WGS sequence"/>
</dbReference>
<reference evidence="2 3" key="1">
    <citation type="submission" date="2018-02" db="EMBL/GenBank/DDBJ databases">
        <title>Complete genome sequencing of Faecalibacterium prausnitzii strains isolated from the human gut.</title>
        <authorList>
            <person name="Fitzgerald B.C."/>
            <person name="Shkoporov A.N."/>
            <person name="Ross P.R."/>
            <person name="Hill C."/>
        </authorList>
    </citation>
    <scope>NUCLEOTIDE SEQUENCE [LARGE SCALE GENOMIC DNA]</scope>
    <source>
        <strain evidence="2 3">APC942/32-1</strain>
    </source>
</reference>
<protein>
    <recommendedName>
        <fullName evidence="4">Lipoprotein</fullName>
    </recommendedName>
</protein>
<dbReference type="EMBL" id="PRLB01000006">
    <property type="protein sequence ID" value="RAW54033.1"/>
    <property type="molecule type" value="Genomic_DNA"/>
</dbReference>
<evidence type="ECO:0000256" key="1">
    <source>
        <dbReference type="SAM" id="SignalP"/>
    </source>
</evidence>
<evidence type="ECO:0000313" key="3">
    <source>
        <dbReference type="Proteomes" id="UP000251144"/>
    </source>
</evidence>
<proteinExistence type="predicted"/>
<name>A0A329TYF4_9FIRM</name>
<evidence type="ECO:0000313" key="2">
    <source>
        <dbReference type="EMBL" id="RAW54033.1"/>
    </source>
</evidence>
<keyword evidence="1" id="KW-0732">Signal</keyword>
<feature type="signal peptide" evidence="1">
    <location>
        <begin position="1"/>
        <end position="22"/>
    </location>
</feature>
<dbReference type="RefSeq" id="WP_158400995.1">
    <property type="nucleotide sequence ID" value="NZ_PRLB01000006.1"/>
</dbReference>
<dbReference type="AlphaFoldDB" id="A0A329TYF4"/>
<sequence>MMWAKKIAAGVLAAALSLTLLTGCSGGGRSGSVISEGETISFDTSASYRLVQHTDRIYQAYELECTNEKDGTKIYAGQANKVRCFAGTHESVVMSVKAVPISSNMGQDADSNAIQPGLYTVNYKTNTYKEGGTFGSVEKVLAATIFCNYENENGILKEVRAATGTKNKQEYYVELLKFDFGTAAVFYTKDHWRADYPNETDLAALKYIEVYLPGETAAKATFQVKATWSGTYEDTTHSGVTKLHKVTE</sequence>
<comment type="caution">
    <text evidence="2">The sequence shown here is derived from an EMBL/GenBank/DDBJ whole genome shotgun (WGS) entry which is preliminary data.</text>
</comment>
<feature type="chain" id="PRO_5038884630" description="Lipoprotein" evidence="1">
    <location>
        <begin position="23"/>
        <end position="248"/>
    </location>
</feature>
<dbReference type="PROSITE" id="PS51257">
    <property type="entry name" value="PROKAR_LIPOPROTEIN"/>
    <property type="match status" value="1"/>
</dbReference>
<organism evidence="2 3">
    <name type="scientific">Faecalibacterium prausnitzii</name>
    <dbReference type="NCBI Taxonomy" id="853"/>
    <lineage>
        <taxon>Bacteria</taxon>
        <taxon>Bacillati</taxon>
        <taxon>Bacillota</taxon>
        <taxon>Clostridia</taxon>
        <taxon>Eubacteriales</taxon>
        <taxon>Oscillospiraceae</taxon>
        <taxon>Faecalibacterium</taxon>
    </lineage>
</organism>